<organism evidence="3 4">
    <name type="scientific">Nepenthes gracilis</name>
    <name type="common">Slender pitcher plant</name>
    <dbReference type="NCBI Taxonomy" id="150966"/>
    <lineage>
        <taxon>Eukaryota</taxon>
        <taxon>Viridiplantae</taxon>
        <taxon>Streptophyta</taxon>
        <taxon>Embryophyta</taxon>
        <taxon>Tracheophyta</taxon>
        <taxon>Spermatophyta</taxon>
        <taxon>Magnoliopsida</taxon>
        <taxon>eudicotyledons</taxon>
        <taxon>Gunneridae</taxon>
        <taxon>Pentapetalae</taxon>
        <taxon>Caryophyllales</taxon>
        <taxon>Nepenthaceae</taxon>
        <taxon>Nepenthes</taxon>
    </lineage>
</organism>
<evidence type="ECO:0000313" key="3">
    <source>
        <dbReference type="EMBL" id="GMH11461.1"/>
    </source>
</evidence>
<evidence type="ECO:0000256" key="2">
    <source>
        <dbReference type="ARBA" id="ARBA00023002"/>
    </source>
</evidence>
<sequence>MFSSSLSFSAAPKPPIWSFNHGISWRERKRRSAAIEAAGFSYQKFVNFALDETKRRVHLVPSSLQEKLGSIPVTDGKAELKLQSFEAPKIRLLRSMCINGNEAMQVMDFAVFPKVEYDLPIFCANFFTSSAMNIIVLDLNPLHDVISNREYFEKYYERLMPLGLKYEQLLPWGGKITSESLRFFSPIVIWTKFSETQAKHNALFAAFKDYYEAWLELMDQVSMEMDASRVMCNCEAQHRYLTWRAEKDPGRQILKKLIGKDHTKDLLRIFLFNGVDELGSKTFLDYFPEYKLEDGTVNDKRSIMGKSFENRPWNSKGEFIGTNF</sequence>
<dbReference type="Gene3D" id="3.40.1500.20">
    <property type="match status" value="1"/>
</dbReference>
<dbReference type="GO" id="GO:0050619">
    <property type="term" value="F:phytochromobilin:ferredoxin oxidoreductase activity"/>
    <property type="evidence" value="ECO:0007669"/>
    <property type="project" value="TreeGrafter"/>
</dbReference>
<dbReference type="PANTHER" id="PTHR34557">
    <property type="entry name" value="PHYTOCHROMOBILIN:FERREDOXIN OXIDOREDUCTASE, CHLOROPLASTIC"/>
    <property type="match status" value="1"/>
</dbReference>
<dbReference type="InterPro" id="IPR009249">
    <property type="entry name" value="Ferredoxin-dep_bilin_Rdtase"/>
</dbReference>
<evidence type="ECO:0008006" key="5">
    <source>
        <dbReference type="Google" id="ProtNLM"/>
    </source>
</evidence>
<dbReference type="Proteomes" id="UP001279734">
    <property type="component" value="Unassembled WGS sequence"/>
</dbReference>
<dbReference type="Pfam" id="PF05996">
    <property type="entry name" value="Fe_bilin_red"/>
    <property type="match status" value="1"/>
</dbReference>
<keyword evidence="4" id="KW-1185">Reference proteome</keyword>
<keyword evidence="2" id="KW-0560">Oxidoreductase</keyword>
<accession>A0AAD3XP63</accession>
<name>A0AAD3XP63_NEPGR</name>
<dbReference type="GO" id="GO:0010024">
    <property type="term" value="P:phytochromobilin biosynthetic process"/>
    <property type="evidence" value="ECO:0007669"/>
    <property type="project" value="InterPro"/>
</dbReference>
<dbReference type="GO" id="GO:0050897">
    <property type="term" value="F:cobalt ion binding"/>
    <property type="evidence" value="ECO:0007669"/>
    <property type="project" value="InterPro"/>
</dbReference>
<dbReference type="EMBL" id="BSYO01000011">
    <property type="protein sequence ID" value="GMH11461.1"/>
    <property type="molecule type" value="Genomic_DNA"/>
</dbReference>
<dbReference type="AlphaFoldDB" id="A0AAD3XP63"/>
<protein>
    <recommendedName>
        <fullName evidence="5">Phytochromobilin:ferredoxin oxidoreductase, chloroplastic</fullName>
    </recommendedName>
</protein>
<evidence type="ECO:0000256" key="1">
    <source>
        <dbReference type="ARBA" id="ARBA00006908"/>
    </source>
</evidence>
<proteinExistence type="inferred from homology"/>
<reference evidence="3" key="1">
    <citation type="submission" date="2023-05" db="EMBL/GenBank/DDBJ databases">
        <title>Nepenthes gracilis genome sequencing.</title>
        <authorList>
            <person name="Fukushima K."/>
        </authorList>
    </citation>
    <scope>NUCLEOTIDE SEQUENCE</scope>
    <source>
        <strain evidence="3">SING2019-196</strain>
    </source>
</reference>
<comment type="caution">
    <text evidence="3">The sequence shown here is derived from an EMBL/GenBank/DDBJ whole genome shotgun (WGS) entry which is preliminary data.</text>
</comment>
<gene>
    <name evidence="3" type="ORF">Nepgr_013302</name>
</gene>
<dbReference type="PANTHER" id="PTHR34557:SF1">
    <property type="entry name" value="PHYTOCHROMOBILIN:FERREDOXIN OXIDOREDUCTASE, CHLOROPLASTIC"/>
    <property type="match status" value="1"/>
</dbReference>
<evidence type="ECO:0000313" key="4">
    <source>
        <dbReference type="Proteomes" id="UP001279734"/>
    </source>
</evidence>
<comment type="similarity">
    <text evidence="1">Belongs to the HY2 family.</text>
</comment>